<organism evidence="6 7">
    <name type="scientific">Flagellimonas alvinocaridis</name>
    <dbReference type="NCBI Taxonomy" id="2530200"/>
    <lineage>
        <taxon>Bacteria</taxon>
        <taxon>Pseudomonadati</taxon>
        <taxon>Bacteroidota</taxon>
        <taxon>Flavobacteriia</taxon>
        <taxon>Flavobacteriales</taxon>
        <taxon>Flavobacteriaceae</taxon>
        <taxon>Flagellimonas</taxon>
    </lineage>
</organism>
<feature type="transmembrane region" description="Helical" evidence="5">
    <location>
        <begin position="153"/>
        <end position="172"/>
    </location>
</feature>
<dbReference type="Pfam" id="PF02535">
    <property type="entry name" value="Zip"/>
    <property type="match status" value="1"/>
</dbReference>
<feature type="transmembrane region" description="Helical" evidence="5">
    <location>
        <begin position="36"/>
        <end position="54"/>
    </location>
</feature>
<reference evidence="6 7" key="1">
    <citation type="submission" date="2019-03" db="EMBL/GenBank/DDBJ databases">
        <title>Muricauda SCR12 sp.nov, a marine bacterium isolated from Pacific Ocean:the Okinawa trough.</title>
        <authorList>
            <person name="Liu L."/>
        </authorList>
    </citation>
    <scope>NUCLEOTIDE SEQUENCE [LARGE SCALE GENOMIC DNA]</scope>
    <source>
        <strain evidence="6 7">SCR12</strain>
    </source>
</reference>
<keyword evidence="3 5" id="KW-1133">Transmembrane helix</keyword>
<dbReference type="RefSeq" id="WP_136566855.1">
    <property type="nucleotide sequence ID" value="NZ_SNTZ01000006.1"/>
</dbReference>
<dbReference type="Proteomes" id="UP000310406">
    <property type="component" value="Unassembled WGS sequence"/>
</dbReference>
<keyword evidence="4 5" id="KW-0472">Membrane</keyword>
<dbReference type="InterPro" id="IPR003689">
    <property type="entry name" value="ZIP"/>
</dbReference>
<gene>
    <name evidence="6" type="ORF">EZV76_12275</name>
</gene>
<evidence type="ECO:0000256" key="5">
    <source>
        <dbReference type="SAM" id="Phobius"/>
    </source>
</evidence>
<dbReference type="GO" id="GO:0005385">
    <property type="term" value="F:zinc ion transmembrane transporter activity"/>
    <property type="evidence" value="ECO:0007669"/>
    <property type="project" value="TreeGrafter"/>
</dbReference>
<feature type="transmembrane region" description="Helical" evidence="5">
    <location>
        <begin position="103"/>
        <end position="120"/>
    </location>
</feature>
<feature type="transmembrane region" description="Helical" evidence="5">
    <location>
        <begin position="184"/>
        <end position="203"/>
    </location>
</feature>
<feature type="transmembrane region" description="Helical" evidence="5">
    <location>
        <begin position="66"/>
        <end position="83"/>
    </location>
</feature>
<evidence type="ECO:0000256" key="3">
    <source>
        <dbReference type="ARBA" id="ARBA00022989"/>
    </source>
</evidence>
<name>A0A4S8RJZ3_9FLAO</name>
<dbReference type="EMBL" id="SNTZ01000006">
    <property type="protein sequence ID" value="THV58777.1"/>
    <property type="molecule type" value="Genomic_DNA"/>
</dbReference>
<evidence type="ECO:0000256" key="1">
    <source>
        <dbReference type="ARBA" id="ARBA00004141"/>
    </source>
</evidence>
<feature type="transmembrane region" description="Helical" evidence="5">
    <location>
        <begin position="6"/>
        <end position="24"/>
    </location>
</feature>
<protein>
    <submittedName>
        <fullName evidence="6">ZIP family metal transporter</fullName>
    </submittedName>
</protein>
<evidence type="ECO:0000256" key="2">
    <source>
        <dbReference type="ARBA" id="ARBA00022692"/>
    </source>
</evidence>
<dbReference type="OrthoDB" id="654481at2"/>
<feature type="transmembrane region" description="Helical" evidence="5">
    <location>
        <begin position="210"/>
        <end position="228"/>
    </location>
</feature>
<evidence type="ECO:0000256" key="4">
    <source>
        <dbReference type="ARBA" id="ARBA00023136"/>
    </source>
</evidence>
<comment type="caution">
    <text evidence="6">The sequence shown here is derived from an EMBL/GenBank/DDBJ whole genome shotgun (WGS) entry which is preliminary data.</text>
</comment>
<keyword evidence="2 5" id="KW-0812">Transmembrane</keyword>
<proteinExistence type="predicted"/>
<dbReference type="GO" id="GO:0016020">
    <property type="term" value="C:membrane"/>
    <property type="evidence" value="ECO:0007669"/>
    <property type="project" value="UniProtKB-SubCell"/>
</dbReference>
<comment type="subcellular location">
    <subcellularLocation>
        <location evidence="1">Membrane</location>
        <topology evidence="1">Multi-pass membrane protein</topology>
    </subcellularLocation>
</comment>
<dbReference type="AlphaFoldDB" id="A0A4S8RJZ3"/>
<dbReference type="PANTHER" id="PTHR11040">
    <property type="entry name" value="ZINC/IRON TRANSPORTER"/>
    <property type="match status" value="1"/>
</dbReference>
<dbReference type="PANTHER" id="PTHR11040:SF44">
    <property type="entry name" value="PROTEIN ZNTC-RELATED"/>
    <property type="match status" value="1"/>
</dbReference>
<feature type="transmembrane region" description="Helical" evidence="5">
    <location>
        <begin position="126"/>
        <end position="146"/>
    </location>
</feature>
<sequence>MDFPAYIVYIAPILAVWASFAFAFIVRPKNNKNIKLLLAFSGAFLLSLTFLELLPDVYEGHDPKTIALYILAGILLQVFLEFFSKGAEHGHMHIDIKENQFPFLLFLSLSIHSLVEGVPIHGNNSILYGIIIHKIPVAIILSIFLINSKMKMGWAILFILVFSLMTPLGSFLSDQLPKLQGYGHILTSLAIGVFFHISTIILFESSKGHSFNLQKLLVIILGIASAYFTL</sequence>
<keyword evidence="7" id="KW-1185">Reference proteome</keyword>
<evidence type="ECO:0000313" key="7">
    <source>
        <dbReference type="Proteomes" id="UP000310406"/>
    </source>
</evidence>
<evidence type="ECO:0000313" key="6">
    <source>
        <dbReference type="EMBL" id="THV58777.1"/>
    </source>
</evidence>
<accession>A0A4S8RJZ3</accession>